<proteinExistence type="predicted"/>
<evidence type="ECO:0000256" key="2">
    <source>
        <dbReference type="SAM" id="SignalP"/>
    </source>
</evidence>
<dbReference type="SUPFAM" id="SSF53850">
    <property type="entry name" value="Periplasmic binding protein-like II"/>
    <property type="match status" value="1"/>
</dbReference>
<dbReference type="CDD" id="cd13589">
    <property type="entry name" value="PBP2_polyamine_RpCGA009"/>
    <property type="match status" value="1"/>
</dbReference>
<protein>
    <submittedName>
        <fullName evidence="3">Spermidine/putrescine-binding periplasmic protein</fullName>
    </submittedName>
</protein>
<sequence length="363" mass="39590">MKLPKLLLSTLVASGLIATSSLANAGDITVVSWGGAYTVSQVEAYHKPWIAATGNGIKSEDYNGGTAEIKAQVEAGNVSWDIVDVELSDAIRACDEGLLETIDPAELPDGADGTKATDDFMEGTLHDCAVANIVWSTIFAYDTTKIKMEGGPKTMADFFDLEKFPGKRGLRKNPKANLEFALMADGVKAKDVYEILATDEGVDRAFKKLDTIKDSVVWWEAGAQPPQLLADGEVVMTTAYNGRIFNAVAGEDKPFEIVWDGQIWDLDLWVIPKGAKNKDLAMDFLKFSTSTKPLADQASYISYGPARKSSAPLVGKYHNKDIDMGPQMPTSPDNLENSVQNNFEFWADNQDQLSERFNAWLAG</sequence>
<dbReference type="EMBL" id="CACVAT010000102">
    <property type="protein sequence ID" value="CAA6806925.1"/>
    <property type="molecule type" value="Genomic_DNA"/>
</dbReference>
<dbReference type="Pfam" id="PF13416">
    <property type="entry name" value="SBP_bac_8"/>
    <property type="match status" value="1"/>
</dbReference>
<dbReference type="PANTHER" id="PTHR30222">
    <property type="entry name" value="SPERMIDINE/PUTRESCINE-BINDING PERIPLASMIC PROTEIN"/>
    <property type="match status" value="1"/>
</dbReference>
<feature type="chain" id="PRO_5027685372" evidence="2">
    <location>
        <begin position="26"/>
        <end position="363"/>
    </location>
</feature>
<gene>
    <name evidence="3" type="ORF">HELGO_WM31238</name>
</gene>
<dbReference type="InterPro" id="IPR006059">
    <property type="entry name" value="SBP"/>
</dbReference>
<evidence type="ECO:0000256" key="1">
    <source>
        <dbReference type="ARBA" id="ARBA00022729"/>
    </source>
</evidence>
<keyword evidence="1 2" id="KW-0732">Signal</keyword>
<organism evidence="3">
    <name type="scientific">uncultured Thiotrichaceae bacterium</name>
    <dbReference type="NCBI Taxonomy" id="298394"/>
    <lineage>
        <taxon>Bacteria</taxon>
        <taxon>Pseudomonadati</taxon>
        <taxon>Pseudomonadota</taxon>
        <taxon>Gammaproteobacteria</taxon>
        <taxon>Thiotrichales</taxon>
        <taxon>Thiotrichaceae</taxon>
        <taxon>environmental samples</taxon>
    </lineage>
</organism>
<accession>A0A6S6SUE9</accession>
<dbReference type="Gene3D" id="3.40.190.10">
    <property type="entry name" value="Periplasmic binding protein-like II"/>
    <property type="match status" value="2"/>
</dbReference>
<feature type="signal peptide" evidence="2">
    <location>
        <begin position="1"/>
        <end position="25"/>
    </location>
</feature>
<evidence type="ECO:0000313" key="3">
    <source>
        <dbReference type="EMBL" id="CAA6806925.1"/>
    </source>
</evidence>
<reference evidence="3" key="1">
    <citation type="submission" date="2020-01" db="EMBL/GenBank/DDBJ databases">
        <authorList>
            <person name="Meier V. D."/>
            <person name="Meier V D."/>
        </authorList>
    </citation>
    <scope>NUCLEOTIDE SEQUENCE</scope>
    <source>
        <strain evidence="3">HLG_WM_MAG_09</strain>
    </source>
</reference>
<dbReference type="PANTHER" id="PTHR30222:SF2">
    <property type="entry name" value="ABC TRANSPORTER SUBSTRATE-BINDING PROTEIN"/>
    <property type="match status" value="1"/>
</dbReference>
<name>A0A6S6SUE9_9GAMM</name>
<dbReference type="AlphaFoldDB" id="A0A6S6SUE9"/>